<dbReference type="AlphaFoldDB" id="A0A1I1V2U4"/>
<feature type="domain" description="Metallo-beta-lactamase" evidence="2">
    <location>
        <begin position="274"/>
        <end position="456"/>
    </location>
</feature>
<evidence type="ECO:0000313" key="3">
    <source>
        <dbReference type="EMBL" id="SFD77135.1"/>
    </source>
</evidence>
<evidence type="ECO:0000259" key="2">
    <source>
        <dbReference type="SMART" id="SM00849"/>
    </source>
</evidence>
<accession>A0A1I1V2U4</accession>
<keyword evidence="1" id="KW-0732">Signal</keyword>
<organism evidence="3 4">
    <name type="scientific">Pseudoalteromonas denitrificans DSM 6059</name>
    <dbReference type="NCBI Taxonomy" id="1123010"/>
    <lineage>
        <taxon>Bacteria</taxon>
        <taxon>Pseudomonadati</taxon>
        <taxon>Pseudomonadota</taxon>
        <taxon>Gammaproteobacteria</taxon>
        <taxon>Alteromonadales</taxon>
        <taxon>Pseudoalteromonadaceae</taxon>
        <taxon>Pseudoalteromonas</taxon>
    </lineage>
</organism>
<evidence type="ECO:0000313" key="4">
    <source>
        <dbReference type="Proteomes" id="UP000198862"/>
    </source>
</evidence>
<feature type="chain" id="PRO_5011772964" description="Metallo-beta-lactamase domain-containing protein" evidence="1">
    <location>
        <begin position="22"/>
        <end position="481"/>
    </location>
</feature>
<dbReference type="InterPro" id="IPR001279">
    <property type="entry name" value="Metallo-B-lactamas"/>
</dbReference>
<dbReference type="InterPro" id="IPR036866">
    <property type="entry name" value="RibonucZ/Hydroxyglut_hydro"/>
</dbReference>
<dbReference type="RefSeq" id="WP_091991942.1">
    <property type="nucleotide sequence ID" value="NZ_FOLO01000106.1"/>
</dbReference>
<proteinExistence type="predicted"/>
<dbReference type="EMBL" id="FOLO01000106">
    <property type="protein sequence ID" value="SFD77135.1"/>
    <property type="molecule type" value="Genomic_DNA"/>
</dbReference>
<feature type="signal peptide" evidence="1">
    <location>
        <begin position="1"/>
        <end position="21"/>
    </location>
</feature>
<evidence type="ECO:0000256" key="1">
    <source>
        <dbReference type="SAM" id="SignalP"/>
    </source>
</evidence>
<dbReference type="STRING" id="1123010.SAMN02745724_05407"/>
<dbReference type="SUPFAM" id="SSF56281">
    <property type="entry name" value="Metallo-hydrolase/oxidoreductase"/>
    <property type="match status" value="1"/>
</dbReference>
<name>A0A1I1V2U4_9GAMM</name>
<dbReference type="SMART" id="SM00849">
    <property type="entry name" value="Lactamase_B"/>
    <property type="match status" value="1"/>
</dbReference>
<dbReference type="OrthoDB" id="6288101at2"/>
<dbReference type="Proteomes" id="UP000198862">
    <property type="component" value="Unassembled WGS sequence"/>
</dbReference>
<reference evidence="3 4" key="1">
    <citation type="submission" date="2016-10" db="EMBL/GenBank/DDBJ databases">
        <authorList>
            <person name="de Groot N.N."/>
        </authorList>
    </citation>
    <scope>NUCLEOTIDE SEQUENCE [LARGE SCALE GENOMIC DNA]</scope>
    <source>
        <strain evidence="3 4">DSM 6059</strain>
    </source>
</reference>
<keyword evidence="4" id="KW-1185">Reference proteome</keyword>
<dbReference type="Gene3D" id="3.60.15.10">
    <property type="entry name" value="Ribonuclease Z/Hydroxyacylglutathione hydrolase-like"/>
    <property type="match status" value="1"/>
</dbReference>
<sequence length="481" mass="56014">MKFKIVTLLVMSSLYANVLQAHNNKDLTEQSIVESIRSHYEFSKPLNKFSISYEELKPIAFQSYHYKKPDLIKSTYLFDFDIEKKQFYVNEQSYYPGGFIFDNVYFSEKLHTLYYDINGFEQGKQVLKFDAQMNDFKESMIGVADFLVVDKLLEEVSTKKIKVTFKKNNQAIIQVPQKDNMFVRYIFNTHPIELKSVYFSKKNATFTYNDFVKSNGITYASKVDYLVKNVLNKQFIINNVKPINKIEKSKLLLPSGYGPIINEEDKPLEFIKIAKDLYLINHVSGDRHVLVKENHDGLMVFGAPISDKTSNKVISFINKNIPEKTIKSVYITHAHSDHMRGLTAYAKKNITILADEYSIEAIKAYPKFKGEIAQFKFQTIVNKQLINGVRFYIPKNSHSKGQSFAYFEQSEIIYEGDFLEVPFDNTVATHMSQVEKEFFEFVRKEKLKIKRIVGHHRNNNITLSHMNRYYLANTPKTKSNL</sequence>
<gene>
    <name evidence="3" type="ORF">SAMN02745724_05407</name>
</gene>
<protein>
    <recommendedName>
        <fullName evidence="2">Metallo-beta-lactamase domain-containing protein</fullName>
    </recommendedName>
</protein>